<dbReference type="KEGG" id="nei:BG910_06570"/>
<protein>
    <submittedName>
        <fullName evidence="3">Type II toxin-antitoxin system mRNA interferase toxin, RelE/StbE family</fullName>
    </submittedName>
</protein>
<dbReference type="Pfam" id="PF05016">
    <property type="entry name" value="ParE_toxin"/>
    <property type="match status" value="1"/>
</dbReference>
<accession>A0A220S260</accession>
<evidence type="ECO:0000313" key="4">
    <source>
        <dbReference type="Proteomes" id="UP000198238"/>
    </source>
</evidence>
<dbReference type="InterPro" id="IPR035093">
    <property type="entry name" value="RelE/ParE_toxin_dom_sf"/>
</dbReference>
<gene>
    <name evidence="3" type="ORF">BG910_06570</name>
</gene>
<comment type="similarity">
    <text evidence="1">Belongs to the RelE toxin family.</text>
</comment>
<dbReference type="Gene3D" id="3.30.2310.20">
    <property type="entry name" value="RelE-like"/>
    <property type="match status" value="1"/>
</dbReference>
<evidence type="ECO:0000313" key="3">
    <source>
        <dbReference type="EMBL" id="ASK27448.1"/>
    </source>
</evidence>
<dbReference type="RefSeq" id="WP_089036153.1">
    <property type="nucleotide sequence ID" value="NZ_CP022278.1"/>
</dbReference>
<keyword evidence="2" id="KW-1277">Toxin-antitoxin system</keyword>
<proteinExistence type="inferred from homology"/>
<dbReference type="OrthoDB" id="5570653at2"/>
<dbReference type="InterPro" id="IPR007712">
    <property type="entry name" value="RelE/ParE_toxin"/>
</dbReference>
<keyword evidence="4" id="KW-1185">Reference proteome</keyword>
<evidence type="ECO:0000256" key="2">
    <source>
        <dbReference type="ARBA" id="ARBA00022649"/>
    </source>
</evidence>
<dbReference type="PANTHER" id="PTHR35601:SF1">
    <property type="entry name" value="TOXIN RELE"/>
    <property type="match status" value="1"/>
</dbReference>
<dbReference type="PANTHER" id="PTHR35601">
    <property type="entry name" value="TOXIN RELE"/>
    <property type="match status" value="1"/>
</dbReference>
<name>A0A220S260_9NEIS</name>
<reference evidence="3 4" key="1">
    <citation type="submission" date="2017-06" db="EMBL/GenBank/DDBJ databases">
        <title>Neisseria chenwenguii sp. nov., isolated from the intestinal contents of Tibetan Plateau Pika in Yushu, Qinghai Province, China.</title>
        <authorList>
            <person name="Zhang G."/>
        </authorList>
    </citation>
    <scope>NUCLEOTIDE SEQUENCE [LARGE SCALE GENOMIC DNA]</scope>
    <source>
        <strain evidence="3 4">10023</strain>
    </source>
</reference>
<dbReference type="AlphaFoldDB" id="A0A220S260"/>
<dbReference type="EMBL" id="CP022278">
    <property type="protein sequence ID" value="ASK27448.1"/>
    <property type="molecule type" value="Genomic_DNA"/>
</dbReference>
<dbReference type="SUPFAM" id="SSF143011">
    <property type="entry name" value="RelE-like"/>
    <property type="match status" value="1"/>
</dbReference>
<evidence type="ECO:0000256" key="1">
    <source>
        <dbReference type="ARBA" id="ARBA00006226"/>
    </source>
</evidence>
<dbReference type="Proteomes" id="UP000198238">
    <property type="component" value="Chromosome"/>
</dbReference>
<organism evidence="3 4">
    <name type="scientific">Neisseria chenwenguii</name>
    <dbReference type="NCBI Taxonomy" id="1853278"/>
    <lineage>
        <taxon>Bacteria</taxon>
        <taxon>Pseudomonadati</taxon>
        <taxon>Pseudomonadota</taxon>
        <taxon>Betaproteobacteria</taxon>
        <taxon>Neisseriales</taxon>
        <taxon>Neisseriaceae</taxon>
        <taxon>Neisseria</taxon>
    </lineage>
</organism>
<sequence length="91" mass="10603">MAWKIELDKSAEKELKKLDKQTAIRILKFLHERISKSEDPRSIGEALKGSALGDYWKYRVGNCRIIAKIEDGIMKILVVRIGNRREVYKSR</sequence>